<protein>
    <submittedName>
        <fullName evidence="2">Uncharacterized protein</fullName>
    </submittedName>
</protein>
<feature type="transmembrane region" description="Helical" evidence="1">
    <location>
        <begin position="161"/>
        <end position="182"/>
    </location>
</feature>
<reference evidence="2" key="2">
    <citation type="submission" date="2017-03" db="EMBL/GenBank/DDBJ databases">
        <authorList>
            <person name="Afonso C.L."/>
            <person name="Miller P.J."/>
            <person name="Scott M.A."/>
            <person name="Spackman E."/>
            <person name="Goraichik I."/>
            <person name="Dimitrov K.M."/>
            <person name="Suarez D.L."/>
            <person name="Swayne D.E."/>
        </authorList>
    </citation>
    <scope>NUCLEOTIDE SEQUENCE</scope>
    <source>
        <strain evidence="2">CCUG 4441</strain>
    </source>
</reference>
<reference evidence="3 5" key="3">
    <citation type="submission" date="2018-06" db="EMBL/GenBank/DDBJ databases">
        <authorList>
            <consortium name="Pathogen Informatics"/>
            <person name="Doyle S."/>
        </authorList>
    </citation>
    <scope>NUCLEOTIDE SEQUENCE [LARGE SCALE GENOMIC DNA]</scope>
    <source>
        <strain evidence="3 5">NCTC7911</strain>
    </source>
</reference>
<accession>A0A1V4GYS4</accession>
<dbReference type="Proteomes" id="UP000191025">
    <property type="component" value="Unassembled WGS sequence"/>
</dbReference>
<reference evidence="4" key="1">
    <citation type="submission" date="2017-03" db="EMBL/GenBank/DDBJ databases">
        <title>Draft genome sequence of Moraxella equi CCUG 4950T type strain.</title>
        <authorList>
            <person name="Salva-Serra F."/>
            <person name="Engstrom-Jakobsson H."/>
            <person name="Thorell K."/>
            <person name="Jaen-Luchoro D."/>
            <person name="Gonzales-Siles L."/>
            <person name="Karlsson R."/>
            <person name="Yazdan S."/>
            <person name="Boulund F."/>
            <person name="Johnning A."/>
            <person name="Engstrand L."/>
            <person name="Kristiansson E."/>
            <person name="Moore E."/>
        </authorList>
    </citation>
    <scope>NUCLEOTIDE SEQUENCE [LARGE SCALE GENOMIC DNA]</scope>
    <source>
        <strain evidence="4">CCUG 4441</strain>
    </source>
</reference>
<keyword evidence="1" id="KW-1133">Transmembrane helix</keyword>
<dbReference type="EMBL" id="MXAN01000033">
    <property type="protein sequence ID" value="OPH37733.1"/>
    <property type="molecule type" value="Genomic_DNA"/>
</dbReference>
<organism evidence="2 4">
    <name type="scientific">Moraxella lacunata</name>
    <dbReference type="NCBI Taxonomy" id="477"/>
    <lineage>
        <taxon>Bacteria</taxon>
        <taxon>Pseudomonadati</taxon>
        <taxon>Pseudomonadota</taxon>
        <taxon>Gammaproteobacteria</taxon>
        <taxon>Moraxellales</taxon>
        <taxon>Moraxellaceae</taxon>
        <taxon>Moraxella</taxon>
    </lineage>
</organism>
<keyword evidence="5" id="KW-1185">Reference proteome</keyword>
<evidence type="ECO:0000313" key="3">
    <source>
        <dbReference type="EMBL" id="STZ74857.1"/>
    </source>
</evidence>
<dbReference type="GeneID" id="302271504"/>
<dbReference type="Proteomes" id="UP000254107">
    <property type="component" value="Unassembled WGS sequence"/>
</dbReference>
<gene>
    <name evidence="2" type="ORF">B5J94_05080</name>
    <name evidence="3" type="ORF">NCTC7911_03038</name>
</gene>
<evidence type="ECO:0000313" key="5">
    <source>
        <dbReference type="Proteomes" id="UP000254107"/>
    </source>
</evidence>
<keyword evidence="1" id="KW-0472">Membrane</keyword>
<dbReference type="EMBL" id="UGQC01000004">
    <property type="protein sequence ID" value="STZ74857.1"/>
    <property type="molecule type" value="Genomic_DNA"/>
</dbReference>
<dbReference type="RefSeq" id="WP_062501350.1">
    <property type="nucleotide sequence ID" value="NZ_MXAN01000033.1"/>
</dbReference>
<evidence type="ECO:0000313" key="2">
    <source>
        <dbReference type="EMBL" id="OPH37733.1"/>
    </source>
</evidence>
<sequence length="183" mass="20781">MSEEDKEVKKLIQSIFERTSTKVGEDDPSVALVLGIRDILKENIQDFEEKITALSHQQLIGIQSEIETAITSIQMQLDGSNEYYVGNSTNHEKNLAEAFTDLLSELDTKNKDLNFILTKIQAEYDKASDERFERHIAKIEELQAKELQRQSKKDTAKQREILFAGAGFVAGVVICLLIFFVVR</sequence>
<keyword evidence="1" id="KW-0812">Transmembrane</keyword>
<dbReference type="AlphaFoldDB" id="A0A1V4GYS4"/>
<evidence type="ECO:0000313" key="4">
    <source>
        <dbReference type="Proteomes" id="UP000191025"/>
    </source>
</evidence>
<name>A0A1V4GYS4_MORLA</name>
<proteinExistence type="predicted"/>
<evidence type="ECO:0000256" key="1">
    <source>
        <dbReference type="SAM" id="Phobius"/>
    </source>
</evidence>